<dbReference type="CDD" id="cd00093">
    <property type="entry name" value="HTH_XRE"/>
    <property type="match status" value="1"/>
</dbReference>
<dbReference type="HOGENOM" id="CLU_127701_2_0_11"/>
<dbReference type="AlphaFoldDB" id="D5UY63"/>
<dbReference type="SUPFAM" id="SSF47413">
    <property type="entry name" value="lambda repressor-like DNA-binding domains"/>
    <property type="match status" value="1"/>
</dbReference>
<dbReference type="GO" id="GO:0003677">
    <property type="term" value="F:DNA binding"/>
    <property type="evidence" value="ECO:0007669"/>
    <property type="project" value="InterPro"/>
</dbReference>
<dbReference type="InterPro" id="IPR010982">
    <property type="entry name" value="Lambda_DNA-bd_dom_sf"/>
</dbReference>
<protein>
    <recommendedName>
        <fullName evidence="1">HTH cro/C1-type domain-containing protein</fullName>
    </recommendedName>
</protein>
<dbReference type="STRING" id="521096.Tpau_1548"/>
<keyword evidence="3" id="KW-1185">Reference proteome</keyword>
<dbReference type="EMBL" id="CP001966">
    <property type="protein sequence ID" value="ADG78170.1"/>
    <property type="molecule type" value="Genomic_DNA"/>
</dbReference>
<reference evidence="3" key="1">
    <citation type="submission" date="2010-03" db="EMBL/GenBank/DDBJ databases">
        <title>The complete chromosome of Tsukamurella paurometabola DSM 20162.</title>
        <authorList>
            <consortium name="US DOE Joint Genome Institute (JGI-PGF)"/>
            <person name="Lucas S."/>
            <person name="Copeland A."/>
            <person name="Lapidus A."/>
            <person name="Glavina del Rio T."/>
            <person name="Dalin E."/>
            <person name="Tice H."/>
            <person name="Bruce D."/>
            <person name="Goodwin L."/>
            <person name="Pitluck S."/>
            <person name="Kyrpides N."/>
            <person name="Mavromatis K."/>
            <person name="Ivanova N."/>
            <person name="Mikhailova N."/>
            <person name="Munk A.C."/>
            <person name="Brettin T."/>
            <person name="Detter J.C."/>
            <person name="Tapia R."/>
            <person name="Han C."/>
            <person name="Larimer F."/>
            <person name="Land M."/>
            <person name="Hauser L."/>
            <person name="Markowitz V."/>
            <person name="Cheng J.-F."/>
            <person name="Hugenholtz P."/>
            <person name="Woyke T."/>
            <person name="Wu D."/>
            <person name="Jando M."/>
            <person name="Brambilla E."/>
            <person name="Klenk H.-P."/>
            <person name="Eisen J.A."/>
        </authorList>
    </citation>
    <scope>NUCLEOTIDE SEQUENCE [LARGE SCALE GENOMIC DNA]</scope>
    <source>
        <strain evidence="3">ATCC 8368 / DSM 20162 / CCUG 35730 / CIP 100753 / JCM 10117 / KCTC 9821 / NBRC 16120 / NCIMB 702349 / NCTC 13040</strain>
    </source>
</reference>
<gene>
    <name evidence="2" type="ordered locus">Tpau_1548</name>
</gene>
<reference evidence="2 3" key="2">
    <citation type="journal article" date="2011" name="Stand. Genomic Sci.">
        <title>Complete genome sequence of Tsukamurella paurometabola type strain (no. 33).</title>
        <authorList>
            <person name="Munk A.C."/>
            <person name="Lapidus A."/>
            <person name="Lucas S."/>
            <person name="Nolan M."/>
            <person name="Tice H."/>
            <person name="Cheng J.F."/>
            <person name="Del Rio T.G."/>
            <person name="Goodwin L."/>
            <person name="Pitluck S."/>
            <person name="Liolios K."/>
            <person name="Huntemann M."/>
            <person name="Ivanova N."/>
            <person name="Mavromatis K."/>
            <person name="Mikhailova N."/>
            <person name="Pati A."/>
            <person name="Chen A."/>
            <person name="Palaniappan K."/>
            <person name="Tapia R."/>
            <person name="Han C."/>
            <person name="Land M."/>
            <person name="Hauser L."/>
            <person name="Chang Y.J."/>
            <person name="Jeffries C.D."/>
            <person name="Brettin T."/>
            <person name="Yasawong M."/>
            <person name="Brambilla E.M."/>
            <person name="Rohde M."/>
            <person name="Sikorski J."/>
            <person name="Goker M."/>
            <person name="Detter J.C."/>
            <person name="Woyke T."/>
            <person name="Bristow J."/>
            <person name="Eisen J.A."/>
            <person name="Markowitz V."/>
            <person name="Hugenholtz P."/>
            <person name="Kyrpides N.C."/>
            <person name="Klenk H.P."/>
        </authorList>
    </citation>
    <scope>NUCLEOTIDE SEQUENCE [LARGE SCALE GENOMIC DNA]</scope>
    <source>
        <strain evidence="3">ATCC 8368 / DSM 20162 / CCUG 35730 / CIP 100753 / JCM 10117 / KCTC 9821 / NBRC 16120 / NCIMB 702349 / NCTC 13040</strain>
    </source>
</reference>
<dbReference type="Proteomes" id="UP000001213">
    <property type="component" value="Chromosome"/>
</dbReference>
<dbReference type="eggNOG" id="COG1476">
    <property type="taxonomic scope" value="Bacteria"/>
</dbReference>
<name>D5UY63_TSUPD</name>
<sequence>MAIMTAHDTVHTPLADRLNSLFESTASGSGKCTNNEVARALKDLNPELRVSGAYLSALRSGARARPSVELLVALAEHFGVSVSYFTAQEPAVPLAENYQRQLNELGVRRIAMRAVGLDEDNLSTVTTVLDHVRKLQGLPPIEGDGDEDVSAGAP</sequence>
<evidence type="ECO:0000313" key="3">
    <source>
        <dbReference type="Proteomes" id="UP000001213"/>
    </source>
</evidence>
<evidence type="ECO:0000313" key="2">
    <source>
        <dbReference type="EMBL" id="ADG78170.1"/>
    </source>
</evidence>
<dbReference type="Pfam" id="PF01381">
    <property type="entry name" value="HTH_3"/>
    <property type="match status" value="1"/>
</dbReference>
<feature type="domain" description="HTH cro/C1-type" evidence="1">
    <location>
        <begin position="50"/>
        <end position="85"/>
    </location>
</feature>
<evidence type="ECO:0000259" key="1">
    <source>
        <dbReference type="PROSITE" id="PS50943"/>
    </source>
</evidence>
<accession>D5UY63</accession>
<dbReference type="PROSITE" id="PS50943">
    <property type="entry name" value="HTH_CROC1"/>
    <property type="match status" value="1"/>
</dbReference>
<proteinExistence type="predicted"/>
<dbReference type="InterPro" id="IPR001387">
    <property type="entry name" value="Cro/C1-type_HTH"/>
</dbReference>
<organism evidence="2 3">
    <name type="scientific">Tsukamurella paurometabola (strain ATCC 8368 / DSM 20162 / CCUG 35730 / CIP 100753 / JCM 10117 / KCTC 9821 / NBRC 16120 / NCIMB 702349 / NCTC 13040)</name>
    <name type="common">Corynebacterium paurometabolum</name>
    <dbReference type="NCBI Taxonomy" id="521096"/>
    <lineage>
        <taxon>Bacteria</taxon>
        <taxon>Bacillati</taxon>
        <taxon>Actinomycetota</taxon>
        <taxon>Actinomycetes</taxon>
        <taxon>Mycobacteriales</taxon>
        <taxon>Tsukamurellaceae</taxon>
        <taxon>Tsukamurella</taxon>
    </lineage>
</organism>
<dbReference type="KEGG" id="tpr:Tpau_1548"/>
<dbReference type="Gene3D" id="1.10.260.40">
    <property type="entry name" value="lambda repressor-like DNA-binding domains"/>
    <property type="match status" value="1"/>
</dbReference>